<protein>
    <submittedName>
        <fullName evidence="2">PAC2 family protein</fullName>
    </submittedName>
</protein>
<dbReference type="Proteomes" id="UP000233276">
    <property type="component" value="Chromosome"/>
</dbReference>
<accession>A0A2K9D888</accession>
<sequence length="327" mass="35890">MPLSGPLYERVASAPPVPAGIPMVIVLTGFTDAGGAVSQMVDIFREDLDPAPLVTFSADVLLDYRARRPTITFDADHLSDYRPPRLELSLAHDAIGQPFVLLAGYEPDFAWESFAETVIGLAEGLQVSSVTWVHAIPMPVPHTRPIGTTVSGTRSDLTQAHSVWQPHTQVPATVGHLLEHRFAQTGASVSGFVLLVPHYLADTDYPAAALAGLDSLSVATGLVFDADGVREENREYVSKVDDQVEGNPELTAMLRTLEERYDSYMAGSNLGQPIIHTGDLPSADELAAELERFLADRRTDDHRRDDDRRGEDRKGDEWRGDDRRGRR</sequence>
<dbReference type="AlphaFoldDB" id="A0A2K9D888"/>
<dbReference type="InterPro" id="IPR038389">
    <property type="entry name" value="PSMG2_sf"/>
</dbReference>
<dbReference type="InterPro" id="IPR008492">
    <property type="entry name" value="Rv2714-like"/>
</dbReference>
<dbReference type="EMBL" id="CP025299">
    <property type="protein sequence ID" value="AUG29825.1"/>
    <property type="molecule type" value="Genomic_DNA"/>
</dbReference>
<dbReference type="InterPro" id="IPR019151">
    <property type="entry name" value="Proteasome_assmbl_chaperone_2"/>
</dbReference>
<reference evidence="2 3" key="1">
    <citation type="submission" date="2017-12" db="EMBL/GenBank/DDBJ databases">
        <title>Isolation and characterization of estrogens degradatiion strain Microbacterium hominis SJTG1.</title>
        <authorList>
            <person name="Xiong W."/>
            <person name="Yin C."/>
            <person name="Zheng D."/>
            <person name="Liang R."/>
        </authorList>
    </citation>
    <scope>NUCLEOTIDE SEQUENCE [LARGE SCALE GENOMIC DNA]</scope>
    <source>
        <strain evidence="2 3">SJTG1</strain>
    </source>
</reference>
<dbReference type="SUPFAM" id="SSF159659">
    <property type="entry name" value="Cgl1923-like"/>
    <property type="match status" value="1"/>
</dbReference>
<dbReference type="PIRSF" id="PIRSF028754">
    <property type="entry name" value="UCP028754"/>
    <property type="match status" value="1"/>
</dbReference>
<evidence type="ECO:0000313" key="2">
    <source>
        <dbReference type="EMBL" id="AUG29825.1"/>
    </source>
</evidence>
<gene>
    <name evidence="2" type="ORF">CXR34_10450</name>
</gene>
<proteinExistence type="predicted"/>
<name>A0A2K9D888_9MICO</name>
<evidence type="ECO:0000256" key="1">
    <source>
        <dbReference type="SAM" id="MobiDB-lite"/>
    </source>
</evidence>
<evidence type="ECO:0000313" key="3">
    <source>
        <dbReference type="Proteomes" id="UP000233276"/>
    </source>
</evidence>
<dbReference type="Gene3D" id="3.40.50.10900">
    <property type="entry name" value="PAC-like subunit"/>
    <property type="match status" value="1"/>
</dbReference>
<dbReference type="Gene3D" id="1.10.287.100">
    <property type="match status" value="1"/>
</dbReference>
<organism evidence="2 3">
    <name type="scientific">Microbacterium hominis</name>
    <dbReference type="NCBI Taxonomy" id="162426"/>
    <lineage>
        <taxon>Bacteria</taxon>
        <taxon>Bacillati</taxon>
        <taxon>Actinomycetota</taxon>
        <taxon>Actinomycetes</taxon>
        <taxon>Micrococcales</taxon>
        <taxon>Microbacteriaceae</taxon>
        <taxon>Microbacterium</taxon>
    </lineage>
</organism>
<dbReference type="RefSeq" id="WP_101306348.1">
    <property type="nucleotide sequence ID" value="NZ_CP025299.1"/>
</dbReference>
<dbReference type="KEGG" id="mhos:CXR34_10450"/>
<dbReference type="Pfam" id="PF09754">
    <property type="entry name" value="PAC2"/>
    <property type="match status" value="1"/>
</dbReference>
<feature type="region of interest" description="Disordered" evidence="1">
    <location>
        <begin position="297"/>
        <end position="327"/>
    </location>
</feature>